<protein>
    <submittedName>
        <fullName evidence="2">FGENESH: predicted gene_1.535 protein</fullName>
    </submittedName>
</protein>
<dbReference type="OMA" id="YHLAPTF"/>
<evidence type="ECO:0000256" key="1">
    <source>
        <dbReference type="SAM" id="MobiDB-lite"/>
    </source>
</evidence>
<feature type="region of interest" description="Disordered" evidence="1">
    <location>
        <begin position="203"/>
        <end position="261"/>
    </location>
</feature>
<dbReference type="Proteomes" id="UP000199069">
    <property type="component" value="Unassembled WGS sequence"/>
</dbReference>
<keyword evidence="3" id="KW-1185">Reference proteome</keyword>
<gene>
    <name evidence="2" type="primary">FGENESH: predicted gene_1.535</name>
    <name evidence="2" type="ORF">BN2166_0005350</name>
</gene>
<sequence>MAPATGPLARMAAAPAGAARLYPRRINKQLARASPREKLQRITELYHLAPTFLPHDDPQQLSKYITQTLTPVNASQRRPRPQYLRDIIIAHADVDKKRVQLELGGRKTTSLTSVEVNYPTNFYAAHNISSDAKFDPRKSFYNSYIHGQEPPLARRLRQVTDALHGTVAGGRAGPITVEEQGEKAKQWRDGLASARQALEQEERALAAAKEAQREEARRQEQLRQEEAEAFAKAFETEETKRSPPSVDDNRRDAGHEGLRDF</sequence>
<feature type="compositionally biased region" description="Basic and acidic residues" evidence="1">
    <location>
        <begin position="203"/>
        <end position="226"/>
    </location>
</feature>
<evidence type="ECO:0000313" key="3">
    <source>
        <dbReference type="Proteomes" id="UP000199069"/>
    </source>
</evidence>
<proteinExistence type="predicted"/>
<evidence type="ECO:0000313" key="2">
    <source>
        <dbReference type="EMBL" id="CTR04674.1"/>
    </source>
</evidence>
<feature type="non-terminal residue" evidence="2">
    <location>
        <position position="261"/>
    </location>
</feature>
<name>A0A0K3C4U7_RHOTO</name>
<dbReference type="AlphaFoldDB" id="A0A0K3C4U7"/>
<dbReference type="EMBL" id="CWKI01000001">
    <property type="protein sequence ID" value="CTR04674.1"/>
    <property type="molecule type" value="Genomic_DNA"/>
</dbReference>
<accession>A0A0K3C4U7</accession>
<organism evidence="2 3">
    <name type="scientific">Rhodotorula toruloides</name>
    <name type="common">Yeast</name>
    <name type="synonym">Rhodosporidium toruloides</name>
    <dbReference type="NCBI Taxonomy" id="5286"/>
    <lineage>
        <taxon>Eukaryota</taxon>
        <taxon>Fungi</taxon>
        <taxon>Dikarya</taxon>
        <taxon>Basidiomycota</taxon>
        <taxon>Pucciniomycotina</taxon>
        <taxon>Microbotryomycetes</taxon>
        <taxon>Sporidiobolales</taxon>
        <taxon>Sporidiobolaceae</taxon>
        <taxon>Rhodotorula</taxon>
    </lineage>
</organism>
<reference evidence="2 3" key="1">
    <citation type="submission" date="2015-07" db="EMBL/GenBank/DDBJ databases">
        <authorList>
            <person name="Cajimat M.N.B."/>
            <person name="Milazzo M.L."/>
            <person name="Fulhorst C.F."/>
        </authorList>
    </citation>
    <scope>NUCLEOTIDE SEQUENCE [LARGE SCALE GENOMIC DNA]</scope>
    <source>
        <strain evidence="2">Single colony</strain>
    </source>
</reference>
<feature type="compositionally biased region" description="Basic and acidic residues" evidence="1">
    <location>
        <begin position="234"/>
        <end position="261"/>
    </location>
</feature>